<evidence type="ECO:0000313" key="3">
    <source>
        <dbReference type="Proteomes" id="UP000530928"/>
    </source>
</evidence>
<dbReference type="GO" id="GO:0003700">
    <property type="term" value="F:DNA-binding transcription factor activity"/>
    <property type="evidence" value="ECO:0007669"/>
    <property type="project" value="InterPro"/>
</dbReference>
<reference evidence="2 3" key="1">
    <citation type="submission" date="2020-07" db="EMBL/GenBank/DDBJ databases">
        <title>Genomic Encyclopedia of Type Strains, Phase IV (KMG-IV): sequencing the most valuable type-strain genomes for metagenomic binning, comparative biology and taxonomic classification.</title>
        <authorList>
            <person name="Goeker M."/>
        </authorList>
    </citation>
    <scope>NUCLEOTIDE SEQUENCE [LARGE SCALE GENOMIC DNA]</scope>
    <source>
        <strain evidence="2 3">DSM 45533</strain>
    </source>
</reference>
<dbReference type="InterPro" id="IPR001845">
    <property type="entry name" value="HTH_ArsR_DNA-bd_dom"/>
</dbReference>
<dbReference type="SUPFAM" id="SSF46785">
    <property type="entry name" value="Winged helix' DNA-binding domain"/>
    <property type="match status" value="1"/>
</dbReference>
<feature type="domain" description="HTH arsR-type" evidence="1">
    <location>
        <begin position="5"/>
        <end position="98"/>
    </location>
</feature>
<dbReference type="InterPro" id="IPR036390">
    <property type="entry name" value="WH_DNA-bd_sf"/>
</dbReference>
<gene>
    <name evidence="2" type="ORF">HNR30_005860</name>
</gene>
<sequence>MTALHPTREQIRLVDVLAALGHPIRLQMVRNLASGEEMVCGEVLPAVPKSTQTGHWRVLRESGLVRERQAGRNSFKTLRRDDVDARFPGLLDLVFKED</sequence>
<dbReference type="PRINTS" id="PR00778">
    <property type="entry name" value="HTHARSR"/>
</dbReference>
<organism evidence="2 3">
    <name type="scientific">Nonomuraea soli</name>
    <dbReference type="NCBI Taxonomy" id="1032476"/>
    <lineage>
        <taxon>Bacteria</taxon>
        <taxon>Bacillati</taxon>
        <taxon>Actinomycetota</taxon>
        <taxon>Actinomycetes</taxon>
        <taxon>Streptosporangiales</taxon>
        <taxon>Streptosporangiaceae</taxon>
        <taxon>Nonomuraea</taxon>
    </lineage>
</organism>
<dbReference type="PROSITE" id="PS50987">
    <property type="entry name" value="HTH_ARSR_2"/>
    <property type="match status" value="1"/>
</dbReference>
<dbReference type="AlphaFoldDB" id="A0A7W0HSW2"/>
<dbReference type="Pfam" id="PF12840">
    <property type="entry name" value="HTH_20"/>
    <property type="match status" value="1"/>
</dbReference>
<comment type="caution">
    <text evidence="2">The sequence shown here is derived from an EMBL/GenBank/DDBJ whole genome shotgun (WGS) entry which is preliminary data.</text>
</comment>
<dbReference type="GO" id="GO:0003677">
    <property type="term" value="F:DNA binding"/>
    <property type="evidence" value="ECO:0007669"/>
    <property type="project" value="UniProtKB-KW"/>
</dbReference>
<dbReference type="RefSeq" id="WP_181613250.1">
    <property type="nucleotide sequence ID" value="NZ_BAABAM010000004.1"/>
</dbReference>
<protein>
    <submittedName>
        <fullName evidence="2">DNA-binding transcriptional ArsR family regulator</fullName>
    </submittedName>
</protein>
<dbReference type="Proteomes" id="UP000530928">
    <property type="component" value="Unassembled WGS sequence"/>
</dbReference>
<dbReference type="InterPro" id="IPR036388">
    <property type="entry name" value="WH-like_DNA-bd_sf"/>
</dbReference>
<evidence type="ECO:0000313" key="2">
    <source>
        <dbReference type="EMBL" id="MBA2894488.1"/>
    </source>
</evidence>
<dbReference type="Gene3D" id="1.10.10.10">
    <property type="entry name" value="Winged helix-like DNA-binding domain superfamily/Winged helix DNA-binding domain"/>
    <property type="match status" value="1"/>
</dbReference>
<evidence type="ECO:0000259" key="1">
    <source>
        <dbReference type="PROSITE" id="PS50987"/>
    </source>
</evidence>
<accession>A0A7W0HSW2</accession>
<proteinExistence type="predicted"/>
<keyword evidence="2" id="KW-0238">DNA-binding</keyword>
<keyword evidence="3" id="KW-1185">Reference proteome</keyword>
<name>A0A7W0HSW2_9ACTN</name>
<dbReference type="EMBL" id="JACDUR010000006">
    <property type="protein sequence ID" value="MBA2894488.1"/>
    <property type="molecule type" value="Genomic_DNA"/>
</dbReference>
<dbReference type="SMART" id="SM00418">
    <property type="entry name" value="HTH_ARSR"/>
    <property type="match status" value="1"/>
</dbReference>